<feature type="compositionally biased region" description="Low complexity" evidence="1">
    <location>
        <begin position="78"/>
        <end position="89"/>
    </location>
</feature>
<keyword evidence="3" id="KW-1185">Reference proteome</keyword>
<feature type="region of interest" description="Disordered" evidence="1">
    <location>
        <begin position="129"/>
        <end position="195"/>
    </location>
</feature>
<feature type="compositionally biased region" description="Low complexity" evidence="1">
    <location>
        <begin position="159"/>
        <end position="188"/>
    </location>
</feature>
<dbReference type="eggNOG" id="ENOG502R4Q9">
    <property type="taxonomic scope" value="Eukaryota"/>
</dbReference>
<evidence type="ECO:0000313" key="3">
    <source>
        <dbReference type="Proteomes" id="UP000000768"/>
    </source>
</evidence>
<reference evidence="3" key="2">
    <citation type="journal article" date="2018" name="Plant J.">
        <title>The Sorghum bicolor reference genome: improved assembly, gene annotations, a transcriptome atlas, and signatures of genome organization.</title>
        <authorList>
            <person name="McCormick R.F."/>
            <person name="Truong S.K."/>
            <person name="Sreedasyam A."/>
            <person name="Jenkins J."/>
            <person name="Shu S."/>
            <person name="Sims D."/>
            <person name="Kennedy M."/>
            <person name="Amirebrahimi M."/>
            <person name="Weers B.D."/>
            <person name="McKinley B."/>
            <person name="Mattison A."/>
            <person name="Morishige D.T."/>
            <person name="Grimwood J."/>
            <person name="Schmutz J."/>
            <person name="Mullet J.E."/>
        </authorList>
    </citation>
    <scope>NUCLEOTIDE SEQUENCE [LARGE SCALE GENOMIC DNA]</scope>
    <source>
        <strain evidence="3">cv. BTx623</strain>
    </source>
</reference>
<feature type="compositionally biased region" description="Low complexity" evidence="1">
    <location>
        <begin position="299"/>
        <end position="315"/>
    </location>
</feature>
<dbReference type="AlphaFoldDB" id="A0A1Z5S997"/>
<dbReference type="EMBL" id="CM000760">
    <property type="protein sequence ID" value="OQU92396.1"/>
    <property type="molecule type" value="Genomic_DNA"/>
</dbReference>
<proteinExistence type="predicted"/>
<feature type="region of interest" description="Disordered" evidence="1">
    <location>
        <begin position="1"/>
        <end position="94"/>
    </location>
</feature>
<dbReference type="FunCoup" id="A0A1Z5S997">
    <property type="interactions" value="112"/>
</dbReference>
<gene>
    <name evidence="2" type="ORF">SORBI_3001G337500</name>
</gene>
<evidence type="ECO:0000256" key="1">
    <source>
        <dbReference type="SAM" id="MobiDB-lite"/>
    </source>
</evidence>
<organism evidence="2 3">
    <name type="scientific">Sorghum bicolor</name>
    <name type="common">Sorghum</name>
    <name type="synonym">Sorghum vulgare</name>
    <dbReference type="NCBI Taxonomy" id="4558"/>
    <lineage>
        <taxon>Eukaryota</taxon>
        <taxon>Viridiplantae</taxon>
        <taxon>Streptophyta</taxon>
        <taxon>Embryophyta</taxon>
        <taxon>Tracheophyta</taxon>
        <taxon>Spermatophyta</taxon>
        <taxon>Magnoliopsida</taxon>
        <taxon>Liliopsida</taxon>
        <taxon>Poales</taxon>
        <taxon>Poaceae</taxon>
        <taxon>PACMAD clade</taxon>
        <taxon>Panicoideae</taxon>
        <taxon>Andropogonodae</taxon>
        <taxon>Andropogoneae</taxon>
        <taxon>Sorghinae</taxon>
        <taxon>Sorghum</taxon>
    </lineage>
</organism>
<dbReference type="InParanoid" id="A0A1Z5S997"/>
<protein>
    <submittedName>
        <fullName evidence="2">Uncharacterized protein</fullName>
    </submittedName>
</protein>
<evidence type="ECO:0000313" key="2">
    <source>
        <dbReference type="EMBL" id="OQU92396.1"/>
    </source>
</evidence>
<dbReference type="Proteomes" id="UP000000768">
    <property type="component" value="Chromosome 1"/>
</dbReference>
<name>A0A1Z5S997_SORBI</name>
<feature type="compositionally biased region" description="Basic and acidic residues" evidence="1">
    <location>
        <begin position="62"/>
        <end position="75"/>
    </location>
</feature>
<feature type="region of interest" description="Disordered" evidence="1">
    <location>
        <begin position="287"/>
        <end position="323"/>
    </location>
</feature>
<sequence>MMMQSRQREHGSSGELDVFGATSYFAGLPPPAPDDADCRRPSSATTEPSADRLYFQATKVVVHPDTRTKTMEDNSFRGPHQQQQQPGLHGHADRHDTNKQLQVVAAKRQQPPYSGKSKLAALLSFMVSPSPSPRASFRKEINKQEAPSTTTTTRLLRQAEAAPAAGGERETAAANNTYKAAANSPSSSSRERSSSMQLHGLFGAHDDDDDDEELDLGVATGDRRLQGITVVRGIGGGEERWVVRCCVPVPGGGAWDDEEHREKMLLDAAESASSEQNVKDELLVEVEQLQGDDDDDGNVVDPAPSSWDSDSSSDLFDLDLEYR</sequence>
<reference evidence="2 3" key="1">
    <citation type="journal article" date="2009" name="Nature">
        <title>The Sorghum bicolor genome and the diversification of grasses.</title>
        <authorList>
            <person name="Paterson A.H."/>
            <person name="Bowers J.E."/>
            <person name="Bruggmann R."/>
            <person name="Dubchak I."/>
            <person name="Grimwood J."/>
            <person name="Gundlach H."/>
            <person name="Haberer G."/>
            <person name="Hellsten U."/>
            <person name="Mitros T."/>
            <person name="Poliakov A."/>
            <person name="Schmutz J."/>
            <person name="Spannagl M."/>
            <person name="Tang H."/>
            <person name="Wang X."/>
            <person name="Wicker T."/>
            <person name="Bharti A.K."/>
            <person name="Chapman J."/>
            <person name="Feltus F.A."/>
            <person name="Gowik U."/>
            <person name="Grigoriev I.V."/>
            <person name="Lyons E."/>
            <person name="Maher C.A."/>
            <person name="Martis M."/>
            <person name="Narechania A."/>
            <person name="Otillar R.P."/>
            <person name="Penning B.W."/>
            <person name="Salamov A.A."/>
            <person name="Wang Y."/>
            <person name="Zhang L."/>
            <person name="Carpita N.C."/>
            <person name="Freeling M."/>
            <person name="Gingle A.R."/>
            <person name="Hash C.T."/>
            <person name="Keller B."/>
            <person name="Klein P."/>
            <person name="Kresovich S."/>
            <person name="McCann M.C."/>
            <person name="Ming R."/>
            <person name="Peterson D.G."/>
            <person name="Mehboob-ur-Rahman"/>
            <person name="Ware D."/>
            <person name="Westhoff P."/>
            <person name="Mayer K.F."/>
            <person name="Messing J."/>
            <person name="Rokhsar D.S."/>
        </authorList>
    </citation>
    <scope>NUCLEOTIDE SEQUENCE [LARGE SCALE GENOMIC DNA]</scope>
    <source>
        <strain evidence="3">cv. BTx623</strain>
    </source>
</reference>
<accession>A0A1Z5S997</accession>
<feature type="compositionally biased region" description="Basic and acidic residues" evidence="1">
    <location>
        <begin position="1"/>
        <end position="12"/>
    </location>
</feature>
<feature type="compositionally biased region" description="Polar residues" evidence="1">
    <location>
        <begin position="145"/>
        <end position="155"/>
    </location>
</feature>
<dbReference type="OMA" id="RWVVRCG"/>
<dbReference type="Gramene" id="OQU92396">
    <property type="protein sequence ID" value="OQU92396"/>
    <property type="gene ID" value="SORBI_3001G337500"/>
</dbReference>